<proteinExistence type="predicted"/>
<organism evidence="2 3">
    <name type="scientific">Chryseobacterium formosus</name>
    <dbReference type="NCBI Taxonomy" id="1537363"/>
    <lineage>
        <taxon>Bacteria</taxon>
        <taxon>Pseudomonadati</taxon>
        <taxon>Bacteroidota</taxon>
        <taxon>Flavobacteriia</taxon>
        <taxon>Flavobacteriales</taxon>
        <taxon>Weeksellaceae</taxon>
        <taxon>Chryseobacterium group</taxon>
        <taxon>Chryseobacterium</taxon>
    </lineage>
</organism>
<dbReference type="RefSeq" id="WP_267267117.1">
    <property type="nucleotide sequence ID" value="NZ_JAOVZW010000024.1"/>
</dbReference>
<comment type="caution">
    <text evidence="2">The sequence shown here is derived from an EMBL/GenBank/DDBJ whole genome shotgun (WGS) entry which is preliminary data.</text>
</comment>
<evidence type="ECO:0000256" key="1">
    <source>
        <dbReference type="SAM" id="MobiDB-lite"/>
    </source>
</evidence>
<evidence type="ECO:0000313" key="2">
    <source>
        <dbReference type="EMBL" id="MCX8525874.1"/>
    </source>
</evidence>
<dbReference type="Proteomes" id="UP001073122">
    <property type="component" value="Unassembled WGS sequence"/>
</dbReference>
<sequence>MKITDRTGDYDFELIKSVSNSNLKGKLVRVSNARYQNIKIVTKEELSEARTNFRQNARRELEGMGTLFLEDQKPKQMVRETEKKGHNPIELED</sequence>
<feature type="region of interest" description="Disordered" evidence="1">
    <location>
        <begin position="73"/>
        <end position="93"/>
    </location>
</feature>
<evidence type="ECO:0000313" key="3">
    <source>
        <dbReference type="Proteomes" id="UP001073122"/>
    </source>
</evidence>
<protein>
    <submittedName>
        <fullName evidence="2">Uncharacterized protein</fullName>
    </submittedName>
</protein>
<accession>A0ABT3XW41</accession>
<name>A0ABT3XW41_9FLAO</name>
<dbReference type="EMBL" id="JAOVZW010000024">
    <property type="protein sequence ID" value="MCX8525874.1"/>
    <property type="molecule type" value="Genomic_DNA"/>
</dbReference>
<keyword evidence="3" id="KW-1185">Reference proteome</keyword>
<gene>
    <name evidence="2" type="ORF">OF897_18325</name>
</gene>
<reference evidence="2" key="1">
    <citation type="submission" date="2022-10" db="EMBL/GenBank/DDBJ databases">
        <title>Chryseobacterium sp. nov., a novel bacterial species.</title>
        <authorList>
            <person name="Cao Y."/>
        </authorList>
    </citation>
    <scope>NUCLEOTIDE SEQUENCE</scope>
    <source>
        <strain evidence="2">CCTCC AB2015118</strain>
    </source>
</reference>